<sequence length="167" mass="19167">HNPDWIRQYDEEAACLTAVFQPILITIHHIGSTAIPSIKAKPIIDILIVVKTITAVDEYIKPMAAMGYICKGENGIAGRRYFRKGSDVHHTYHIHIYEEGHPEIGRHLNFRDYLRHHPQEAEVYSQLKEALAQQYFSDPQSYTSSKTSFIGNVLKQARLWRAKQAIL</sequence>
<evidence type="ECO:0000313" key="1">
    <source>
        <dbReference type="EMBL" id="VAW41548.1"/>
    </source>
</evidence>
<dbReference type="PANTHER" id="PTHR34822">
    <property type="entry name" value="GRPB DOMAIN PROTEIN (AFU_ORTHOLOGUE AFUA_1G01530)"/>
    <property type="match status" value="1"/>
</dbReference>
<feature type="non-terminal residue" evidence="1">
    <location>
        <position position="1"/>
    </location>
</feature>
<name>A0A3B0VD26_9ZZZZ</name>
<dbReference type="EMBL" id="UOEU01000848">
    <property type="protein sequence ID" value="VAW41548.1"/>
    <property type="molecule type" value="Genomic_DNA"/>
</dbReference>
<dbReference type="AlphaFoldDB" id="A0A3B0VD26"/>
<organism evidence="1">
    <name type="scientific">hydrothermal vent metagenome</name>
    <dbReference type="NCBI Taxonomy" id="652676"/>
    <lineage>
        <taxon>unclassified sequences</taxon>
        <taxon>metagenomes</taxon>
        <taxon>ecological metagenomes</taxon>
    </lineage>
</organism>
<proteinExistence type="predicted"/>
<accession>A0A3B0VD26</accession>
<protein>
    <recommendedName>
        <fullName evidence="2">GrpB family protein</fullName>
    </recommendedName>
</protein>
<dbReference type="Pfam" id="PF04229">
    <property type="entry name" value="GrpB"/>
    <property type="match status" value="1"/>
</dbReference>
<reference evidence="1" key="1">
    <citation type="submission" date="2018-06" db="EMBL/GenBank/DDBJ databases">
        <authorList>
            <person name="Zhirakovskaya E."/>
        </authorList>
    </citation>
    <scope>NUCLEOTIDE SEQUENCE</scope>
</reference>
<dbReference type="InterPro" id="IPR043519">
    <property type="entry name" value="NT_sf"/>
</dbReference>
<dbReference type="SUPFAM" id="SSF81301">
    <property type="entry name" value="Nucleotidyltransferase"/>
    <property type="match status" value="1"/>
</dbReference>
<gene>
    <name evidence="1" type="ORF">MNBD_CHLOROFLEXI01-2132</name>
</gene>
<dbReference type="Gene3D" id="3.30.460.10">
    <property type="entry name" value="Beta Polymerase, domain 2"/>
    <property type="match status" value="1"/>
</dbReference>
<evidence type="ECO:0008006" key="2">
    <source>
        <dbReference type="Google" id="ProtNLM"/>
    </source>
</evidence>
<dbReference type="InterPro" id="IPR007344">
    <property type="entry name" value="GrpB/CoaE"/>
</dbReference>
<dbReference type="PANTHER" id="PTHR34822:SF1">
    <property type="entry name" value="GRPB FAMILY PROTEIN"/>
    <property type="match status" value="1"/>
</dbReference>